<reference evidence="3" key="1">
    <citation type="journal article" date="2020" name="Nature">
        <title>Giant virus diversity and host interactions through global metagenomics.</title>
        <authorList>
            <person name="Schulz F."/>
            <person name="Roux S."/>
            <person name="Paez-Espino D."/>
            <person name="Jungbluth S."/>
            <person name="Walsh D.A."/>
            <person name="Denef V.J."/>
            <person name="McMahon K.D."/>
            <person name="Konstantinidis K.T."/>
            <person name="Eloe-Fadrosh E.A."/>
            <person name="Kyrpides N.C."/>
            <person name="Woyke T."/>
        </authorList>
    </citation>
    <scope>NUCLEOTIDE SEQUENCE</scope>
    <source>
        <strain evidence="3">GVMAG-M-3300023179-150</strain>
    </source>
</reference>
<accession>A0A6C0E9C0</accession>
<evidence type="ECO:0000313" key="3">
    <source>
        <dbReference type="EMBL" id="QHT25170.1"/>
    </source>
</evidence>
<keyword evidence="2" id="KW-1133">Transmembrane helix</keyword>
<dbReference type="SUPFAM" id="SSF50405">
    <property type="entry name" value="Actin-crosslinking proteins"/>
    <property type="match status" value="1"/>
</dbReference>
<feature type="transmembrane region" description="Helical" evidence="2">
    <location>
        <begin position="533"/>
        <end position="552"/>
    </location>
</feature>
<keyword evidence="2" id="KW-0812">Transmembrane</keyword>
<protein>
    <submittedName>
        <fullName evidence="3">Uncharacterized protein</fullName>
    </submittedName>
</protein>
<dbReference type="CDD" id="cd00257">
    <property type="entry name" value="beta-trefoil_FSCN-like"/>
    <property type="match status" value="1"/>
</dbReference>
<organism evidence="3">
    <name type="scientific">viral metagenome</name>
    <dbReference type="NCBI Taxonomy" id="1070528"/>
    <lineage>
        <taxon>unclassified sequences</taxon>
        <taxon>metagenomes</taxon>
        <taxon>organismal metagenomes</taxon>
    </lineage>
</organism>
<evidence type="ECO:0000256" key="2">
    <source>
        <dbReference type="SAM" id="Phobius"/>
    </source>
</evidence>
<keyword evidence="2" id="KW-0472">Membrane</keyword>
<evidence type="ECO:0000256" key="1">
    <source>
        <dbReference type="SAM" id="Coils"/>
    </source>
</evidence>
<name>A0A6C0E9C0_9ZZZZ</name>
<dbReference type="EMBL" id="MN739757">
    <property type="protein sequence ID" value="QHT25170.1"/>
    <property type="molecule type" value="Genomic_DNA"/>
</dbReference>
<dbReference type="AlphaFoldDB" id="A0A6C0E9C0"/>
<dbReference type="InterPro" id="IPR008999">
    <property type="entry name" value="Actin-crosslinking"/>
</dbReference>
<dbReference type="PROSITE" id="PS51257">
    <property type="entry name" value="PROKAR_LIPOPROTEIN"/>
    <property type="match status" value="1"/>
</dbReference>
<keyword evidence="1" id="KW-0175">Coiled coil</keyword>
<sequence>MSKKLKYCECQGPEYQGCLPISNGLYACYKKSGEIDHKKGCLGEKQKGNDNVEGWTKGCQSLTYAELKDRVTKWCGKLLQEGVYDQEDYQKCLKNLDVGTIDDGSYLSDLDLDKGKEVEHLYGYYQVGRNKLNPIDPSKKVIENDYQKMLIQHGKTNFFLIANGDGDISLSANPEKFNERDWQIVDLGKDQNYALRSNYGRYLIGQDTDTVKANRDQMSPWAQWVMEQHDHQYAFYSVIHKKYLTVAHDQVVLRDGWNDLNLWNVTPRTEVKGGFLGNFNNSEMILQKDNLLSDLTTFNTNRVENQTKYLSLTEKKNTLRWLRDKQKQFMLNMSTRVKDKLLNENKKLTDDMEKLDGDKTKEIQVHDAKAKKILNKDPETNYQFQRQREQIVAKFDSRQDEYKNKIANNKDKLDDLNKYMEEVSDYFTVIKEKESEKFGELIAKYYKITEEWKKKSAEKNKEITEWIKKIGDDNKKLENEIDGARNEISIQLEDINNIHLNIENDPSPNDFKEVGDINQTIRDGQVDRLKKEFYIMICIIIAINVLIGYLGYHLMNKLY</sequence>
<dbReference type="Gene3D" id="2.80.10.50">
    <property type="match status" value="1"/>
</dbReference>
<proteinExistence type="predicted"/>
<feature type="coiled-coil region" evidence="1">
    <location>
        <begin position="467"/>
        <end position="494"/>
    </location>
</feature>